<evidence type="ECO:0000259" key="2">
    <source>
        <dbReference type="Pfam" id="PF13577"/>
    </source>
</evidence>
<feature type="region of interest" description="Disordered" evidence="1">
    <location>
        <begin position="152"/>
        <end position="174"/>
    </location>
</feature>
<keyword evidence="4" id="KW-1185">Reference proteome</keyword>
<reference evidence="3 4" key="1">
    <citation type="submission" date="2020-10" db="EMBL/GenBank/DDBJ databases">
        <title>Aquamicrobium zhengzhouensis sp. nov., a exopolysaccharide producing bacterium isolated from farmland soil.</title>
        <authorList>
            <person name="Wang X."/>
        </authorList>
    </citation>
    <scope>NUCLEOTIDE SEQUENCE [LARGE SCALE GENOMIC DNA]</scope>
    <source>
        <strain evidence="4">cd-1</strain>
    </source>
</reference>
<dbReference type="Proteomes" id="UP000601789">
    <property type="component" value="Unassembled WGS sequence"/>
</dbReference>
<dbReference type="SUPFAM" id="SSF54427">
    <property type="entry name" value="NTF2-like"/>
    <property type="match status" value="1"/>
</dbReference>
<evidence type="ECO:0000313" key="4">
    <source>
        <dbReference type="Proteomes" id="UP000601789"/>
    </source>
</evidence>
<dbReference type="Gene3D" id="3.10.450.50">
    <property type="match status" value="1"/>
</dbReference>
<organism evidence="3 4">
    <name type="scientific">Aquamicrobium zhengzhouense</name>
    <dbReference type="NCBI Taxonomy" id="2781738"/>
    <lineage>
        <taxon>Bacteria</taxon>
        <taxon>Pseudomonadati</taxon>
        <taxon>Pseudomonadota</taxon>
        <taxon>Alphaproteobacteria</taxon>
        <taxon>Hyphomicrobiales</taxon>
        <taxon>Phyllobacteriaceae</taxon>
        <taxon>Aquamicrobium</taxon>
    </lineage>
</organism>
<evidence type="ECO:0000256" key="1">
    <source>
        <dbReference type="SAM" id="MobiDB-lite"/>
    </source>
</evidence>
<sequence>MRPMSSDIPEIQYLLDRQAILDCVNKYARAIDRHDVDLMMEVYHEDALDEHGHFRGNPIPFAEWANDFHAKGFAAHTHNITTHNCEINGDEAHAESYCLYVLRRREPAQVILGGGRYMDRLEKRDGVWRISLRKLYIDWRAEADATIFLTPNGYPEGARDRTDPSYDRPLKPSE</sequence>
<dbReference type="CDD" id="cd00531">
    <property type="entry name" value="NTF2_like"/>
    <property type="match status" value="1"/>
</dbReference>
<comment type="caution">
    <text evidence="3">The sequence shown here is derived from an EMBL/GenBank/DDBJ whole genome shotgun (WGS) entry which is preliminary data.</text>
</comment>
<feature type="compositionally biased region" description="Basic and acidic residues" evidence="1">
    <location>
        <begin position="157"/>
        <end position="174"/>
    </location>
</feature>
<accession>A0ABS0SD48</accession>
<evidence type="ECO:0000313" key="3">
    <source>
        <dbReference type="EMBL" id="MBI1621224.1"/>
    </source>
</evidence>
<feature type="domain" description="SnoaL-like" evidence="2">
    <location>
        <begin position="13"/>
        <end position="134"/>
    </location>
</feature>
<protein>
    <submittedName>
        <fullName evidence="3">Nuclear transport factor 2 family protein</fullName>
    </submittedName>
</protein>
<dbReference type="InterPro" id="IPR032710">
    <property type="entry name" value="NTF2-like_dom_sf"/>
</dbReference>
<name>A0ABS0SD48_9HYPH</name>
<dbReference type="Pfam" id="PF13577">
    <property type="entry name" value="SnoaL_4"/>
    <property type="match status" value="1"/>
</dbReference>
<proteinExistence type="predicted"/>
<dbReference type="RefSeq" id="WP_198476625.1">
    <property type="nucleotide sequence ID" value="NZ_JADGMQ010000007.1"/>
</dbReference>
<dbReference type="EMBL" id="JADGMQ010000007">
    <property type="protein sequence ID" value="MBI1621224.1"/>
    <property type="molecule type" value="Genomic_DNA"/>
</dbReference>
<dbReference type="InterPro" id="IPR037401">
    <property type="entry name" value="SnoaL-like"/>
</dbReference>
<gene>
    <name evidence="3" type="ORF">IOD40_11180</name>
</gene>